<evidence type="ECO:0000259" key="3">
    <source>
        <dbReference type="PROSITE" id="PS50158"/>
    </source>
</evidence>
<dbReference type="OrthoDB" id="8042915at2759"/>
<feature type="region of interest" description="Disordered" evidence="2">
    <location>
        <begin position="366"/>
        <end position="397"/>
    </location>
</feature>
<feature type="region of interest" description="Disordered" evidence="2">
    <location>
        <begin position="1"/>
        <end position="25"/>
    </location>
</feature>
<feature type="region of interest" description="Disordered" evidence="2">
    <location>
        <begin position="437"/>
        <end position="474"/>
    </location>
</feature>
<feature type="domain" description="CCHC-type" evidence="3">
    <location>
        <begin position="181"/>
        <end position="195"/>
    </location>
</feature>
<dbReference type="AlphaFoldDB" id="A0A164NHP4"/>
<evidence type="ECO:0000313" key="5">
    <source>
        <dbReference type="Proteomes" id="UP000076858"/>
    </source>
</evidence>
<dbReference type="Proteomes" id="UP000076858">
    <property type="component" value="Unassembled WGS sequence"/>
</dbReference>
<dbReference type="PROSITE" id="PS50158">
    <property type="entry name" value="ZF_CCHC"/>
    <property type="match status" value="1"/>
</dbReference>
<keyword evidence="5" id="KW-1185">Reference proteome</keyword>
<name>A0A164NHP4_9CRUS</name>
<keyword evidence="1" id="KW-0863">Zinc-finger</keyword>
<evidence type="ECO:0000313" key="4">
    <source>
        <dbReference type="EMBL" id="KZS05968.1"/>
    </source>
</evidence>
<proteinExistence type="predicted"/>
<dbReference type="EMBL" id="LRGB01002851">
    <property type="protein sequence ID" value="KZS05968.1"/>
    <property type="molecule type" value="Genomic_DNA"/>
</dbReference>
<organism evidence="4 5">
    <name type="scientific">Daphnia magna</name>
    <dbReference type="NCBI Taxonomy" id="35525"/>
    <lineage>
        <taxon>Eukaryota</taxon>
        <taxon>Metazoa</taxon>
        <taxon>Ecdysozoa</taxon>
        <taxon>Arthropoda</taxon>
        <taxon>Crustacea</taxon>
        <taxon>Branchiopoda</taxon>
        <taxon>Diplostraca</taxon>
        <taxon>Cladocera</taxon>
        <taxon>Anomopoda</taxon>
        <taxon>Daphniidae</taxon>
        <taxon>Daphnia</taxon>
    </lineage>
</organism>
<evidence type="ECO:0000256" key="2">
    <source>
        <dbReference type="SAM" id="MobiDB-lite"/>
    </source>
</evidence>
<reference evidence="4 5" key="1">
    <citation type="submission" date="2016-03" db="EMBL/GenBank/DDBJ databases">
        <title>EvidentialGene: Evidence-directed Construction of Genes on Genomes.</title>
        <authorList>
            <person name="Gilbert D.G."/>
            <person name="Choi J.-H."/>
            <person name="Mockaitis K."/>
            <person name="Colbourne J."/>
            <person name="Pfrender M."/>
        </authorList>
    </citation>
    <scope>NUCLEOTIDE SEQUENCE [LARGE SCALE GENOMIC DNA]</scope>
    <source>
        <strain evidence="4 5">Xinb3</strain>
        <tissue evidence="4">Complete organism</tissue>
    </source>
</reference>
<accession>A0A164NHP4</accession>
<evidence type="ECO:0000256" key="1">
    <source>
        <dbReference type="PROSITE-ProRule" id="PRU00047"/>
    </source>
</evidence>
<dbReference type="PANTHER" id="PTHR33273">
    <property type="entry name" value="DOMAIN-CONTAINING PROTEIN, PUTATIVE-RELATED"/>
    <property type="match status" value="1"/>
</dbReference>
<feature type="region of interest" description="Disordered" evidence="2">
    <location>
        <begin position="675"/>
        <end position="695"/>
    </location>
</feature>
<protein>
    <recommendedName>
        <fullName evidence="3">CCHC-type domain-containing protein</fullName>
    </recommendedName>
</protein>
<sequence length="695" mass="78601">MGPENLLQSRSPPRKKPCGSESQLSPVIVKLTDDKPSFKNMHIAERKRIQAEIIEIAGEPKDSSILMGGDLAIHTHDKDQQAILLELKSLQGRPVLCSLPNSSFVYRTGVIFGVPIKESTEEIQEDLANQNVTHVKRLPMRGRPDVWSETIILTFSSPLPDRVKMASMSYQVKISVPNPYRCYKCWRLGHTSQRCGSNNNHCKKCGRPHPDNVECTTRCVNCGNHTHESDCNECPAFLEMKKILKMAYLEGITVGEARTRVTNLNNASSRRLIPPVHPDPQPSQEFNLLKIQLRAVQSELKMLRESTIPKINEKIGNLTEDLAKTNDRFDRFDKRFNDVIMKQEENAGSLVTRFDKLDELMGAMMSTFDPKISPPDHAQQPLPNTKLPPNPSRSVNTAHPALLRHEDVMLNSSIPPSPSSYFGLSDQEDMDHTAKASLNRHREQGRQIRLRSPDQRPRRLPHLPTQPWNSPGPSVWEKASTIDLTITAASIATSATTTLGPYMGSDHLPIIITLNASVVHYTSRPIAWAINEEKWPAWNKRLEELIESQNFIEILDPATATTVFTDGLKASNEQFFRRASPSCRATHKGPARPWWDEECKTAVKEARRAFREWRDSPISTTKREEWRKAEVRKRRTIITSKKNAWSTFIANLGPNDQPKMWAFVRNMVGNGSNVSATGQALKEDTEKNTHPYVSY</sequence>
<dbReference type="InterPro" id="IPR001878">
    <property type="entry name" value="Znf_CCHC"/>
</dbReference>
<dbReference type="GO" id="GO:0008270">
    <property type="term" value="F:zinc ion binding"/>
    <property type="evidence" value="ECO:0007669"/>
    <property type="project" value="UniProtKB-KW"/>
</dbReference>
<keyword evidence="1" id="KW-0862">Zinc</keyword>
<feature type="compositionally biased region" description="Basic and acidic residues" evidence="2">
    <location>
        <begin position="437"/>
        <end position="457"/>
    </location>
</feature>
<comment type="caution">
    <text evidence="4">The sequence shown here is derived from an EMBL/GenBank/DDBJ whole genome shotgun (WGS) entry which is preliminary data.</text>
</comment>
<feature type="compositionally biased region" description="Polar residues" evidence="2">
    <location>
        <begin position="1"/>
        <end position="11"/>
    </location>
</feature>
<dbReference type="GO" id="GO:0003676">
    <property type="term" value="F:nucleic acid binding"/>
    <property type="evidence" value="ECO:0007669"/>
    <property type="project" value="InterPro"/>
</dbReference>
<dbReference type="PANTHER" id="PTHR33273:SF4">
    <property type="entry name" value="ENDONUCLEASE_EXONUCLEASE_PHOSPHATASE DOMAIN-CONTAINING PROTEIN"/>
    <property type="match status" value="1"/>
</dbReference>
<gene>
    <name evidence="4" type="ORF">APZ42_030686</name>
</gene>
<keyword evidence="1" id="KW-0479">Metal-binding</keyword>